<evidence type="ECO:0000313" key="5">
    <source>
        <dbReference type="Proteomes" id="UP001165124"/>
    </source>
</evidence>
<protein>
    <recommendedName>
        <fullName evidence="3">Histidine kinase/HSP90-like ATPase domain-containing protein</fullName>
    </recommendedName>
</protein>
<gene>
    <name evidence="4" type="ORF">Arub01_16110</name>
</gene>
<evidence type="ECO:0000259" key="3">
    <source>
        <dbReference type="Pfam" id="PF13581"/>
    </source>
</evidence>
<keyword evidence="1" id="KW-0808">Transferase</keyword>
<keyword evidence="1" id="KW-0418">Kinase</keyword>
<feature type="domain" description="Histidine kinase/HSP90-like ATPase" evidence="3">
    <location>
        <begin position="52"/>
        <end position="170"/>
    </location>
</feature>
<dbReference type="Gene3D" id="3.30.565.10">
    <property type="entry name" value="Histidine kinase-like ATPase, C-terminal domain"/>
    <property type="match status" value="1"/>
</dbReference>
<feature type="compositionally biased region" description="Basic and acidic residues" evidence="2">
    <location>
        <begin position="1"/>
        <end position="13"/>
    </location>
</feature>
<dbReference type="RefSeq" id="WP_067911126.1">
    <property type="nucleotide sequence ID" value="NZ_BSRZ01000002.1"/>
</dbReference>
<feature type="region of interest" description="Disordered" evidence="2">
    <location>
        <begin position="1"/>
        <end position="43"/>
    </location>
</feature>
<evidence type="ECO:0000256" key="1">
    <source>
        <dbReference type="ARBA" id="ARBA00022527"/>
    </source>
</evidence>
<dbReference type="InterPro" id="IPR050267">
    <property type="entry name" value="Anti-sigma-factor_SerPK"/>
</dbReference>
<dbReference type="SUPFAM" id="SSF55874">
    <property type="entry name" value="ATPase domain of HSP90 chaperone/DNA topoisomerase II/histidine kinase"/>
    <property type="match status" value="1"/>
</dbReference>
<dbReference type="AlphaFoldDB" id="A0A9W6PTP9"/>
<reference evidence="4" key="1">
    <citation type="submission" date="2023-02" db="EMBL/GenBank/DDBJ databases">
        <title>Actinomadura rubrobrunea NBRC 14622.</title>
        <authorList>
            <person name="Ichikawa N."/>
            <person name="Sato H."/>
            <person name="Tonouchi N."/>
        </authorList>
    </citation>
    <scope>NUCLEOTIDE SEQUENCE</scope>
    <source>
        <strain evidence="4">NBRC 14622</strain>
    </source>
</reference>
<evidence type="ECO:0000313" key="4">
    <source>
        <dbReference type="EMBL" id="GLW63367.1"/>
    </source>
</evidence>
<dbReference type="EMBL" id="BSRZ01000002">
    <property type="protein sequence ID" value="GLW63367.1"/>
    <property type="molecule type" value="Genomic_DNA"/>
</dbReference>
<dbReference type="PANTHER" id="PTHR35526:SF3">
    <property type="entry name" value="ANTI-SIGMA-F FACTOR RSBW"/>
    <property type="match status" value="1"/>
</dbReference>
<dbReference type="InterPro" id="IPR003594">
    <property type="entry name" value="HATPase_dom"/>
</dbReference>
<sequence>MSGEHRTIERPRSDPLTLSAKAPPPATAAFPIHPASPSPRTARVPLGELDLRATSASVPRARAFCRALLTAEGAGFAFPHVRDDAEILVSELVTNAVRHAAGACPGAGALRLRLLRVGALLRIEVHDPSPSAPRTRRVDLLEETGRGWLLVAAIADRHGAEQTARGKSVWCELRAWPHAGPA</sequence>
<dbReference type="CDD" id="cd16936">
    <property type="entry name" value="HATPase_RsbW-like"/>
    <property type="match status" value="1"/>
</dbReference>
<keyword evidence="1" id="KW-0723">Serine/threonine-protein kinase</keyword>
<name>A0A9W6PTP9_9ACTN</name>
<dbReference type="GO" id="GO:0004674">
    <property type="term" value="F:protein serine/threonine kinase activity"/>
    <property type="evidence" value="ECO:0007669"/>
    <property type="project" value="UniProtKB-KW"/>
</dbReference>
<proteinExistence type="predicted"/>
<accession>A0A9W6PTP9</accession>
<dbReference type="InterPro" id="IPR036890">
    <property type="entry name" value="HATPase_C_sf"/>
</dbReference>
<keyword evidence="5" id="KW-1185">Reference proteome</keyword>
<dbReference type="PANTHER" id="PTHR35526">
    <property type="entry name" value="ANTI-SIGMA-F FACTOR RSBW-RELATED"/>
    <property type="match status" value="1"/>
</dbReference>
<comment type="caution">
    <text evidence="4">The sequence shown here is derived from an EMBL/GenBank/DDBJ whole genome shotgun (WGS) entry which is preliminary data.</text>
</comment>
<organism evidence="4 5">
    <name type="scientific">Actinomadura rubrobrunea</name>
    <dbReference type="NCBI Taxonomy" id="115335"/>
    <lineage>
        <taxon>Bacteria</taxon>
        <taxon>Bacillati</taxon>
        <taxon>Actinomycetota</taxon>
        <taxon>Actinomycetes</taxon>
        <taxon>Streptosporangiales</taxon>
        <taxon>Thermomonosporaceae</taxon>
        <taxon>Actinomadura</taxon>
    </lineage>
</organism>
<evidence type="ECO:0000256" key="2">
    <source>
        <dbReference type="SAM" id="MobiDB-lite"/>
    </source>
</evidence>
<dbReference type="Pfam" id="PF13581">
    <property type="entry name" value="HATPase_c_2"/>
    <property type="match status" value="1"/>
</dbReference>
<dbReference type="Proteomes" id="UP001165124">
    <property type="component" value="Unassembled WGS sequence"/>
</dbReference>